<keyword evidence="5" id="KW-0482">Metalloprotease</keyword>
<dbReference type="SUPFAM" id="SSF102712">
    <property type="entry name" value="JAB1/MPN domain"/>
    <property type="match status" value="1"/>
</dbReference>
<keyword evidence="1" id="KW-0645">Protease</keyword>
<proteinExistence type="predicted"/>
<dbReference type="PROSITE" id="PS50249">
    <property type="entry name" value="MPN"/>
    <property type="match status" value="1"/>
</dbReference>
<gene>
    <name evidence="7" type="ORF">HNO88_003213</name>
</gene>
<organism evidence="7 8">
    <name type="scientific">Novosphingobium chloroacetimidivorans</name>
    <dbReference type="NCBI Taxonomy" id="1428314"/>
    <lineage>
        <taxon>Bacteria</taxon>
        <taxon>Pseudomonadati</taxon>
        <taxon>Pseudomonadota</taxon>
        <taxon>Alphaproteobacteria</taxon>
        <taxon>Sphingomonadales</taxon>
        <taxon>Sphingomonadaceae</taxon>
        <taxon>Novosphingobium</taxon>
    </lineage>
</organism>
<name>A0A7W7NY55_9SPHN</name>
<dbReference type="AlphaFoldDB" id="A0A7W7NY55"/>
<keyword evidence="8" id="KW-1185">Reference proteome</keyword>
<comment type="caution">
    <text evidence="7">The sequence shown here is derived from an EMBL/GenBank/DDBJ whole genome shotgun (WGS) entry which is preliminary data.</text>
</comment>
<dbReference type="Pfam" id="PF14464">
    <property type="entry name" value="Prok-JAB"/>
    <property type="match status" value="1"/>
</dbReference>
<evidence type="ECO:0000259" key="6">
    <source>
        <dbReference type="PROSITE" id="PS50249"/>
    </source>
</evidence>
<accession>A0A7W7NY55</accession>
<feature type="domain" description="MPN" evidence="6">
    <location>
        <begin position="3"/>
        <end position="131"/>
    </location>
</feature>
<dbReference type="GO" id="GO:0006508">
    <property type="term" value="P:proteolysis"/>
    <property type="evidence" value="ECO:0007669"/>
    <property type="project" value="UniProtKB-KW"/>
</dbReference>
<evidence type="ECO:0000256" key="2">
    <source>
        <dbReference type="ARBA" id="ARBA00022723"/>
    </source>
</evidence>
<sequence>MALEVTSGAMATLLEEAARAAPQECCGVLLGKGERIDEALPAANVSTEPLVRFEIDPVTLFAAHKAERAGGAQVLGYYHSHPSGHPVPSATDCEHSTGDLRVWAIVGGGKVAFWRDSGNGFTPLSCQVVEG</sequence>
<keyword evidence="4" id="KW-0862">Zinc</keyword>
<dbReference type="RefSeq" id="WP_184247629.1">
    <property type="nucleotide sequence ID" value="NZ_JACHLR010000015.1"/>
</dbReference>
<evidence type="ECO:0000313" key="8">
    <source>
        <dbReference type="Proteomes" id="UP000555448"/>
    </source>
</evidence>
<dbReference type="GO" id="GO:0008235">
    <property type="term" value="F:metalloexopeptidase activity"/>
    <property type="evidence" value="ECO:0007669"/>
    <property type="project" value="TreeGrafter"/>
</dbReference>
<reference evidence="7 8" key="1">
    <citation type="submission" date="2020-08" db="EMBL/GenBank/DDBJ databases">
        <title>Functional genomics of gut bacteria from endangered species of beetles.</title>
        <authorList>
            <person name="Carlos-Shanley C."/>
        </authorList>
    </citation>
    <scope>NUCLEOTIDE SEQUENCE [LARGE SCALE GENOMIC DNA]</scope>
    <source>
        <strain evidence="7 8">S00245</strain>
    </source>
</reference>
<dbReference type="GO" id="GO:0000502">
    <property type="term" value="C:proteasome complex"/>
    <property type="evidence" value="ECO:0007669"/>
    <property type="project" value="UniProtKB-KW"/>
</dbReference>
<protein>
    <submittedName>
        <fullName evidence="7">Proteasome lid subunit RPN8/RPN11</fullName>
    </submittedName>
</protein>
<evidence type="ECO:0000256" key="3">
    <source>
        <dbReference type="ARBA" id="ARBA00022801"/>
    </source>
</evidence>
<dbReference type="Proteomes" id="UP000555448">
    <property type="component" value="Unassembled WGS sequence"/>
</dbReference>
<keyword evidence="2" id="KW-0479">Metal-binding</keyword>
<evidence type="ECO:0000313" key="7">
    <source>
        <dbReference type="EMBL" id="MBB4859880.1"/>
    </source>
</evidence>
<dbReference type="CDD" id="cd08070">
    <property type="entry name" value="MPN_like"/>
    <property type="match status" value="1"/>
</dbReference>
<dbReference type="InterPro" id="IPR037518">
    <property type="entry name" value="MPN"/>
</dbReference>
<dbReference type="PANTHER" id="PTHR34858:SF1">
    <property type="entry name" value="CYSO-CYSTEINE PEPTIDASE"/>
    <property type="match status" value="1"/>
</dbReference>
<dbReference type="PANTHER" id="PTHR34858">
    <property type="entry name" value="CYSO-CYSTEINE PEPTIDASE"/>
    <property type="match status" value="1"/>
</dbReference>
<dbReference type="GO" id="GO:0008270">
    <property type="term" value="F:zinc ion binding"/>
    <property type="evidence" value="ECO:0007669"/>
    <property type="project" value="TreeGrafter"/>
</dbReference>
<keyword evidence="7" id="KW-0647">Proteasome</keyword>
<dbReference type="InterPro" id="IPR028090">
    <property type="entry name" value="JAB_dom_prok"/>
</dbReference>
<keyword evidence="3" id="KW-0378">Hydrolase</keyword>
<evidence type="ECO:0000256" key="4">
    <source>
        <dbReference type="ARBA" id="ARBA00022833"/>
    </source>
</evidence>
<dbReference type="EMBL" id="JACHLR010000015">
    <property type="protein sequence ID" value="MBB4859880.1"/>
    <property type="molecule type" value="Genomic_DNA"/>
</dbReference>
<evidence type="ECO:0000256" key="5">
    <source>
        <dbReference type="ARBA" id="ARBA00023049"/>
    </source>
</evidence>
<evidence type="ECO:0000256" key="1">
    <source>
        <dbReference type="ARBA" id="ARBA00022670"/>
    </source>
</evidence>
<dbReference type="Gene3D" id="3.40.140.10">
    <property type="entry name" value="Cytidine Deaminase, domain 2"/>
    <property type="match status" value="1"/>
</dbReference>
<dbReference type="InterPro" id="IPR051929">
    <property type="entry name" value="VirAsm_ModProt"/>
</dbReference>